<keyword evidence="1" id="KW-0547">Nucleotide-binding</keyword>
<dbReference type="Gene3D" id="3.40.50.300">
    <property type="entry name" value="P-loop containing nucleotide triphosphate hydrolases"/>
    <property type="match status" value="1"/>
</dbReference>
<dbReference type="FunFam" id="3.40.50.300:FF:000010">
    <property type="entry name" value="Chaperone clpB 1, putative"/>
    <property type="match status" value="1"/>
</dbReference>
<evidence type="ECO:0000256" key="2">
    <source>
        <dbReference type="ARBA" id="ARBA00022840"/>
    </source>
</evidence>
<evidence type="ECO:0000313" key="4">
    <source>
        <dbReference type="EMBL" id="JAG27198.1"/>
    </source>
</evidence>
<evidence type="ECO:0000256" key="1">
    <source>
        <dbReference type="ARBA" id="ARBA00022741"/>
    </source>
</evidence>
<keyword evidence="2" id="KW-0067">ATP-binding</keyword>
<gene>
    <name evidence="5" type="primary">HSP100</name>
    <name evidence="4" type="ORF">CM83_2797</name>
    <name evidence="5" type="ORF">g.4850</name>
</gene>
<dbReference type="SMART" id="SM00382">
    <property type="entry name" value="AAA"/>
    <property type="match status" value="1"/>
</dbReference>
<reference evidence="5" key="3">
    <citation type="journal article" date="2016" name="Gigascience">
        <title>De novo construction of an expanded transcriptome assembly for the western tarnished plant bug, Lygus hesperus.</title>
        <authorList>
            <person name="Tassone E.E."/>
            <person name="Geib S.M."/>
            <person name="Hall B."/>
            <person name="Fabrick J.A."/>
            <person name="Brent C.S."/>
            <person name="Hull J.J."/>
        </authorList>
    </citation>
    <scope>NUCLEOTIDE SEQUENCE</scope>
</reference>
<dbReference type="InterPro" id="IPR050130">
    <property type="entry name" value="ClpA_ClpB"/>
</dbReference>
<dbReference type="GO" id="GO:0005737">
    <property type="term" value="C:cytoplasm"/>
    <property type="evidence" value="ECO:0007669"/>
    <property type="project" value="TreeGrafter"/>
</dbReference>
<dbReference type="InterPro" id="IPR027417">
    <property type="entry name" value="P-loop_NTPase"/>
</dbReference>
<organism evidence="4">
    <name type="scientific">Lygus hesperus</name>
    <name type="common">Western plant bug</name>
    <dbReference type="NCBI Taxonomy" id="30085"/>
    <lineage>
        <taxon>Eukaryota</taxon>
        <taxon>Metazoa</taxon>
        <taxon>Ecdysozoa</taxon>
        <taxon>Arthropoda</taxon>
        <taxon>Hexapoda</taxon>
        <taxon>Insecta</taxon>
        <taxon>Pterygota</taxon>
        <taxon>Neoptera</taxon>
        <taxon>Paraneoptera</taxon>
        <taxon>Hemiptera</taxon>
        <taxon>Heteroptera</taxon>
        <taxon>Panheteroptera</taxon>
        <taxon>Cimicomorpha</taxon>
        <taxon>Miridae</taxon>
        <taxon>Mirini</taxon>
        <taxon>Lygus</taxon>
    </lineage>
</organism>
<reference evidence="4" key="1">
    <citation type="journal article" date="2014" name="PLoS ONE">
        <title>Transcriptome-Based Identification of ABC Transporters in the Western Tarnished Plant Bug Lygus hesperus.</title>
        <authorList>
            <person name="Hull J.J."/>
            <person name="Chaney K."/>
            <person name="Geib S.M."/>
            <person name="Fabrick J.A."/>
            <person name="Brent C.S."/>
            <person name="Walsh D."/>
            <person name="Lavine L.C."/>
        </authorList>
    </citation>
    <scope>NUCLEOTIDE SEQUENCE</scope>
</reference>
<dbReference type="GO" id="GO:0005524">
    <property type="term" value="F:ATP binding"/>
    <property type="evidence" value="ECO:0007669"/>
    <property type="project" value="UniProtKB-KW"/>
</dbReference>
<dbReference type="Pfam" id="PF00004">
    <property type="entry name" value="AAA"/>
    <property type="match status" value="1"/>
</dbReference>
<reference evidence="4" key="2">
    <citation type="submission" date="2014-07" db="EMBL/GenBank/DDBJ databases">
        <authorList>
            <person name="Hull J."/>
        </authorList>
    </citation>
    <scope>NUCLEOTIDE SEQUENCE</scope>
</reference>
<dbReference type="InterPro" id="IPR003593">
    <property type="entry name" value="AAA+_ATPase"/>
</dbReference>
<evidence type="ECO:0000259" key="3">
    <source>
        <dbReference type="SMART" id="SM00382"/>
    </source>
</evidence>
<dbReference type="PANTHER" id="PTHR11638">
    <property type="entry name" value="ATP-DEPENDENT CLP PROTEASE"/>
    <property type="match status" value="1"/>
</dbReference>
<dbReference type="GO" id="GO:0034605">
    <property type="term" value="P:cellular response to heat"/>
    <property type="evidence" value="ECO:0007669"/>
    <property type="project" value="TreeGrafter"/>
</dbReference>
<dbReference type="AlphaFoldDB" id="A0A0A9Y7X1"/>
<proteinExistence type="predicted"/>
<keyword evidence="5" id="KW-0346">Stress response</keyword>
<accession>A0A0A9Y7X1</accession>
<dbReference type="CDD" id="cd00009">
    <property type="entry name" value="AAA"/>
    <property type="match status" value="1"/>
</dbReference>
<dbReference type="PANTHER" id="PTHR11638:SF18">
    <property type="entry name" value="HEAT SHOCK PROTEIN 104"/>
    <property type="match status" value="1"/>
</dbReference>
<name>A0A0A9Y7X1_LYGHE</name>
<dbReference type="GO" id="GO:0016887">
    <property type="term" value="F:ATP hydrolysis activity"/>
    <property type="evidence" value="ECO:0007669"/>
    <property type="project" value="InterPro"/>
</dbReference>
<dbReference type="SUPFAM" id="SSF52540">
    <property type="entry name" value="P-loop containing nucleoside triphosphate hydrolases"/>
    <property type="match status" value="1"/>
</dbReference>
<protein>
    <submittedName>
        <fullName evidence="5">Heat shock protein 100</fullName>
    </submittedName>
</protein>
<sequence>MEMRKGKKITSDFQDDNYESLAKYAIDMCKLAEEGKLDPVIGRVEEIMRTVRVLSRRTKNNPVLIGEPGVGKTAIVEGIAQQIVRGDVPDTLNGVRVFSLDMGALIAGAKYRGEFEERLKAVLNEVKESENKIILFIDEIHLVLGAGKTEGSMDAANLLKPLLARGELRTIGATTL</sequence>
<dbReference type="EMBL" id="GDHC01016070">
    <property type="protein sequence ID" value="JAQ02559.1"/>
    <property type="molecule type" value="Transcribed_RNA"/>
</dbReference>
<dbReference type="InterPro" id="IPR018368">
    <property type="entry name" value="ClpA/B_CS1"/>
</dbReference>
<dbReference type="InterPro" id="IPR003959">
    <property type="entry name" value="ATPase_AAA_core"/>
</dbReference>
<feature type="domain" description="AAA+ ATPase" evidence="3">
    <location>
        <begin position="58"/>
        <end position="174"/>
    </location>
</feature>
<dbReference type="PROSITE" id="PS00870">
    <property type="entry name" value="CLPAB_1"/>
    <property type="match status" value="1"/>
</dbReference>
<evidence type="ECO:0000313" key="5">
    <source>
        <dbReference type="EMBL" id="JAQ02559.1"/>
    </source>
</evidence>
<dbReference type="EMBL" id="GBHO01016406">
    <property type="protein sequence ID" value="JAG27198.1"/>
    <property type="molecule type" value="Transcribed_RNA"/>
</dbReference>